<accession>A0ACC0D3M8</accession>
<sequence>MSAFEIISVVLGAIPLVISALENYKAGKGAWYTLKEYHGKLDKLIGRLQTQRYCFHMHLRNLLKNAGVQDARQSSSLSEGECARILESAQTESKVVAYFGDMFEGFLQVLGRYQKILEEIVSELKSISRTPKAMKVDLDALEKIFKSETGAIVLKKRLKLVLSSRMLEMSIDELRQERLSIETFVNGMATLQKPMPREPSHKAVKLARIFMRIQTNARPLFEACACQCMKRHKVLMKLDNRVPLQDETPELGYNTVFNLVFDLEMGLQEALVTASQTGQAMDDDDSKVPDGTAQNPLIKIDKSNLESGQDCSNKSSKVTYICDHARNAHSLRSILQLQLTKNHLSLSEESAKARRELLHPVTLECCLRNGTQNAMAQMTLPQRNLLALDIAAGILQLRQTCWFGSPFDNKGIKLFSDNWKNVRVAILEPSIEQVMEENPLKWSDVTRGPEPRMALLELAILLLELWNYELLEARTGLARDESEDARRQAAINWQEETATKLLEEHMTAIDFCITIATGRSRSWDDIKFLKEYCENIIIPLHEICKPYIKQTRSEM</sequence>
<comment type="caution">
    <text evidence="1">The sequence shown here is derived from an EMBL/GenBank/DDBJ whole genome shotgun (WGS) entry which is preliminary data.</text>
</comment>
<evidence type="ECO:0000313" key="2">
    <source>
        <dbReference type="Proteomes" id="UP001497680"/>
    </source>
</evidence>
<dbReference type="Proteomes" id="UP001497680">
    <property type="component" value="Unassembled WGS sequence"/>
</dbReference>
<organism evidence="1 2">
    <name type="scientific">Hypoxylon rubiginosum</name>
    <dbReference type="NCBI Taxonomy" id="110542"/>
    <lineage>
        <taxon>Eukaryota</taxon>
        <taxon>Fungi</taxon>
        <taxon>Dikarya</taxon>
        <taxon>Ascomycota</taxon>
        <taxon>Pezizomycotina</taxon>
        <taxon>Sordariomycetes</taxon>
        <taxon>Xylariomycetidae</taxon>
        <taxon>Xylariales</taxon>
        <taxon>Hypoxylaceae</taxon>
        <taxon>Hypoxylon</taxon>
    </lineage>
</organism>
<gene>
    <name evidence="1" type="ORF">F4821DRAFT_236714</name>
</gene>
<protein>
    <submittedName>
        <fullName evidence="1">Uncharacterized protein</fullName>
    </submittedName>
</protein>
<proteinExistence type="predicted"/>
<dbReference type="EMBL" id="MU394309">
    <property type="protein sequence ID" value="KAI6087239.1"/>
    <property type="molecule type" value="Genomic_DNA"/>
</dbReference>
<name>A0ACC0D3M8_9PEZI</name>
<evidence type="ECO:0000313" key="1">
    <source>
        <dbReference type="EMBL" id="KAI6087239.1"/>
    </source>
</evidence>
<reference evidence="1 2" key="1">
    <citation type="journal article" date="2022" name="New Phytol.">
        <title>Ecological generalism drives hyperdiversity of secondary metabolite gene clusters in xylarialean endophytes.</title>
        <authorList>
            <person name="Franco M.E.E."/>
            <person name="Wisecaver J.H."/>
            <person name="Arnold A.E."/>
            <person name="Ju Y.M."/>
            <person name="Slot J.C."/>
            <person name="Ahrendt S."/>
            <person name="Moore L.P."/>
            <person name="Eastman K.E."/>
            <person name="Scott K."/>
            <person name="Konkel Z."/>
            <person name="Mondo S.J."/>
            <person name="Kuo A."/>
            <person name="Hayes R.D."/>
            <person name="Haridas S."/>
            <person name="Andreopoulos B."/>
            <person name="Riley R."/>
            <person name="LaButti K."/>
            <person name="Pangilinan J."/>
            <person name="Lipzen A."/>
            <person name="Amirebrahimi M."/>
            <person name="Yan J."/>
            <person name="Adam C."/>
            <person name="Keymanesh K."/>
            <person name="Ng V."/>
            <person name="Louie K."/>
            <person name="Northen T."/>
            <person name="Drula E."/>
            <person name="Henrissat B."/>
            <person name="Hsieh H.M."/>
            <person name="Youens-Clark K."/>
            <person name="Lutzoni F."/>
            <person name="Miadlikowska J."/>
            <person name="Eastwood D.C."/>
            <person name="Hamelin R.C."/>
            <person name="Grigoriev I.V."/>
            <person name="U'Ren J.M."/>
        </authorList>
    </citation>
    <scope>NUCLEOTIDE SEQUENCE [LARGE SCALE GENOMIC DNA]</scope>
    <source>
        <strain evidence="1 2">ER1909</strain>
    </source>
</reference>
<keyword evidence="2" id="KW-1185">Reference proteome</keyword>